<keyword evidence="2" id="KW-1185">Reference proteome</keyword>
<accession>A0ABW8PY32</accession>
<dbReference type="EMBL" id="JBANFI010000005">
    <property type="protein sequence ID" value="MFK7161198.1"/>
    <property type="molecule type" value="Genomic_DNA"/>
</dbReference>
<organism evidence="1 2">
    <name type="scientific">Marinospirillum alkalitolerans</name>
    <dbReference type="NCBI Taxonomy" id="3123374"/>
    <lineage>
        <taxon>Bacteria</taxon>
        <taxon>Pseudomonadati</taxon>
        <taxon>Pseudomonadota</taxon>
        <taxon>Gammaproteobacteria</taxon>
        <taxon>Oceanospirillales</taxon>
        <taxon>Oceanospirillaceae</taxon>
        <taxon>Marinospirillum</taxon>
    </lineage>
</organism>
<proteinExistence type="predicted"/>
<gene>
    <name evidence="1" type="ORF">V6U78_09140</name>
</gene>
<dbReference type="Pfam" id="PF10636">
    <property type="entry name" value="hemP"/>
    <property type="match status" value="1"/>
</dbReference>
<evidence type="ECO:0000313" key="2">
    <source>
        <dbReference type="Proteomes" id="UP001621714"/>
    </source>
</evidence>
<comment type="caution">
    <text evidence="1">The sequence shown here is derived from an EMBL/GenBank/DDBJ whole genome shotgun (WGS) entry which is preliminary data.</text>
</comment>
<dbReference type="RefSeq" id="WP_405339660.1">
    <property type="nucleotide sequence ID" value="NZ_JBANFI010000005.1"/>
</dbReference>
<sequence length="58" mass="6783">MQQAKSVEPRIEQNPGVHRIKRMTSQDLLQGGQQLLIEHEQEMYVLRVTRQGKLILTK</sequence>
<protein>
    <submittedName>
        <fullName evidence="1">Hemin uptake protein HemP</fullName>
    </submittedName>
</protein>
<dbReference type="Proteomes" id="UP001621714">
    <property type="component" value="Unassembled WGS sequence"/>
</dbReference>
<name>A0ABW8PY32_9GAMM</name>
<reference evidence="1 2" key="1">
    <citation type="submission" date="2024-02" db="EMBL/GenBank/DDBJ databases">
        <title>Marinospirillum sp. MEB 164 isolated from Lonar lake sediment.</title>
        <authorList>
            <person name="Joshi A."/>
            <person name="Thite S."/>
        </authorList>
    </citation>
    <scope>NUCLEOTIDE SEQUENCE [LARGE SCALE GENOMIC DNA]</scope>
    <source>
        <strain evidence="1 2">MEB164</strain>
    </source>
</reference>
<evidence type="ECO:0000313" key="1">
    <source>
        <dbReference type="EMBL" id="MFK7161198.1"/>
    </source>
</evidence>
<dbReference type="InterPro" id="IPR019600">
    <property type="entry name" value="Hemin_uptake_protein_HemP"/>
</dbReference>
<dbReference type="Gene3D" id="2.10.70.10">
    <property type="entry name" value="Complement Module, domain 1"/>
    <property type="match status" value="1"/>
</dbReference>